<dbReference type="EMBL" id="DVGK01000109">
    <property type="protein sequence ID" value="HIR14138.1"/>
    <property type="molecule type" value="Genomic_DNA"/>
</dbReference>
<reference evidence="6" key="1">
    <citation type="submission" date="2020-10" db="EMBL/GenBank/DDBJ databases">
        <authorList>
            <person name="Gilroy R."/>
        </authorList>
    </citation>
    <scope>NUCLEOTIDE SEQUENCE</scope>
    <source>
        <strain evidence="6">ChiSjej4B22-8148</strain>
    </source>
</reference>
<accession>A0A9D1ADC1</accession>
<feature type="coiled-coil region" evidence="3">
    <location>
        <begin position="150"/>
        <end position="177"/>
    </location>
</feature>
<keyword evidence="5" id="KW-0732">Signal</keyword>
<proteinExistence type="predicted"/>
<comment type="subcellular location">
    <subcellularLocation>
        <location evidence="1">Cell envelope</location>
    </subcellularLocation>
</comment>
<evidence type="ECO:0000256" key="5">
    <source>
        <dbReference type="SAM" id="SignalP"/>
    </source>
</evidence>
<feature type="compositionally biased region" description="Basic and acidic residues" evidence="4">
    <location>
        <begin position="111"/>
        <end position="121"/>
    </location>
</feature>
<keyword evidence="2 3" id="KW-0175">Coiled coil</keyword>
<feature type="signal peptide" evidence="5">
    <location>
        <begin position="1"/>
        <end position="26"/>
    </location>
</feature>
<dbReference type="GO" id="GO:0030313">
    <property type="term" value="C:cell envelope"/>
    <property type="evidence" value="ECO:0007669"/>
    <property type="project" value="UniProtKB-SubCell"/>
</dbReference>
<evidence type="ECO:0000313" key="7">
    <source>
        <dbReference type="Proteomes" id="UP000886757"/>
    </source>
</evidence>
<dbReference type="PANTHER" id="PTHR32347">
    <property type="entry name" value="EFFLUX SYSTEM COMPONENT YKNX-RELATED"/>
    <property type="match status" value="1"/>
</dbReference>
<feature type="compositionally biased region" description="Acidic residues" evidence="4">
    <location>
        <begin position="316"/>
        <end position="327"/>
    </location>
</feature>
<feature type="compositionally biased region" description="Polar residues" evidence="4">
    <location>
        <begin position="402"/>
        <end position="414"/>
    </location>
</feature>
<gene>
    <name evidence="6" type="ORF">IAB31_09480</name>
</gene>
<feature type="region of interest" description="Disordered" evidence="4">
    <location>
        <begin position="259"/>
        <end position="429"/>
    </location>
</feature>
<evidence type="ECO:0000256" key="4">
    <source>
        <dbReference type="SAM" id="MobiDB-lite"/>
    </source>
</evidence>
<feature type="compositionally biased region" description="Polar residues" evidence="4">
    <location>
        <begin position="366"/>
        <end position="381"/>
    </location>
</feature>
<dbReference type="Gene3D" id="2.40.50.100">
    <property type="match status" value="1"/>
</dbReference>
<protein>
    <submittedName>
        <fullName evidence="6">Biotin/lipoyl-binding protein</fullName>
    </submittedName>
</protein>
<name>A0A9D1ADC1_9FIRM</name>
<dbReference type="AlphaFoldDB" id="A0A9D1ADC1"/>
<feature type="compositionally biased region" description="Polar residues" evidence="4">
    <location>
        <begin position="335"/>
        <end position="360"/>
    </location>
</feature>
<dbReference type="Proteomes" id="UP000886757">
    <property type="component" value="Unassembled WGS sequence"/>
</dbReference>
<comment type="caution">
    <text evidence="6">The sequence shown here is derived from an EMBL/GenBank/DDBJ whole genome shotgun (WGS) entry which is preliminary data.</text>
</comment>
<evidence type="ECO:0000313" key="6">
    <source>
        <dbReference type="EMBL" id="HIR14138.1"/>
    </source>
</evidence>
<dbReference type="InterPro" id="IPR050465">
    <property type="entry name" value="UPF0194_transport"/>
</dbReference>
<dbReference type="PANTHER" id="PTHR32347:SF23">
    <property type="entry name" value="BLL5650 PROTEIN"/>
    <property type="match status" value="1"/>
</dbReference>
<evidence type="ECO:0000256" key="2">
    <source>
        <dbReference type="ARBA" id="ARBA00023054"/>
    </source>
</evidence>
<feature type="compositionally biased region" description="Low complexity" evidence="4">
    <location>
        <begin position="287"/>
        <end position="307"/>
    </location>
</feature>
<feature type="compositionally biased region" description="Polar residues" evidence="4">
    <location>
        <begin position="275"/>
        <end position="285"/>
    </location>
</feature>
<feature type="region of interest" description="Disordered" evidence="4">
    <location>
        <begin position="111"/>
        <end position="141"/>
    </location>
</feature>
<evidence type="ECO:0000256" key="1">
    <source>
        <dbReference type="ARBA" id="ARBA00004196"/>
    </source>
</evidence>
<sequence length="736" mass="79382">MKKGKLAKITALFLALMLCFTILSRAADQAGVAVVHTERPSNMVITHQVRASGKVVQNQETAVVTEPDQRVTAIYVNEGDRVEKGDLLFEIDLTLLEEAILNQEQEMEKQKLQIEDAKSQEDVSAQQKANEQAGAAEQYSLSTQRAGVSLQRAREDLAEAKKALEDFRKKKGTSQEDSSVEEALQADFEEKSEAYIQAEQDLSAVEWQIEYAVNEALQTAKNQGIIPNPVTRTQSSPKGEEIQPEVQETILPEIQAEVQEPIFPETQGAEAIAQVQPSVLETGETQPPAEEILAETEPAAAAPFAEEQNPQTPSEEGQDLIIEDIETVEGIPEPSTETPETDQSQNSGETAGQSGTSERNAGQEGTAGNNLSQSGTSGENPGQSGTSGGNSGQSGISSGNTDQGSSGSSGTPLSQAGLDEVEAAVRQSWQSRLDDARKKVEETLAEKEAAQAALAQYQQERLAAEGEQSAEEEKQLISQVQAAQDAYEDAAIAANEAEVTGSRNVQQAGIPNPQNSAARTNELTYEQMELALEKLENLKKEGGKIYAPSQGLITQIAVATGQKTTDTTAILMADLSKGYRYTAEITQEQEEYVARNDEVTLTDASGKELAGLTVDSVTALEEEEGYLVTVQLPQDTELEIGEAATMTVTKSSAAYPSCVPLGALHVDERQQEYVLVPEEYDTVLGTQTRARRVDVTVLEKNETYAALQEGTLSPSQEIIVSSDKAVENESRVRIEE</sequence>
<organism evidence="6 7">
    <name type="scientific">Candidatus Choladousia intestinavium</name>
    <dbReference type="NCBI Taxonomy" id="2840727"/>
    <lineage>
        <taxon>Bacteria</taxon>
        <taxon>Bacillati</taxon>
        <taxon>Bacillota</taxon>
        <taxon>Clostridia</taxon>
        <taxon>Lachnospirales</taxon>
        <taxon>Lachnospiraceae</taxon>
        <taxon>Lachnospiraceae incertae sedis</taxon>
        <taxon>Candidatus Choladousia</taxon>
    </lineage>
</organism>
<feature type="chain" id="PRO_5038363958" evidence="5">
    <location>
        <begin position="27"/>
        <end position="736"/>
    </location>
</feature>
<evidence type="ECO:0000256" key="3">
    <source>
        <dbReference type="SAM" id="Coils"/>
    </source>
</evidence>
<reference evidence="6" key="2">
    <citation type="journal article" date="2021" name="PeerJ">
        <title>Extensive microbial diversity within the chicken gut microbiome revealed by metagenomics and culture.</title>
        <authorList>
            <person name="Gilroy R."/>
            <person name="Ravi A."/>
            <person name="Getino M."/>
            <person name="Pursley I."/>
            <person name="Horton D.L."/>
            <person name="Alikhan N.F."/>
            <person name="Baker D."/>
            <person name="Gharbi K."/>
            <person name="Hall N."/>
            <person name="Watson M."/>
            <person name="Adriaenssens E.M."/>
            <person name="Foster-Nyarko E."/>
            <person name="Jarju S."/>
            <person name="Secka A."/>
            <person name="Antonio M."/>
            <person name="Oren A."/>
            <person name="Chaudhuri R.R."/>
            <person name="La Ragione R."/>
            <person name="Hildebrand F."/>
            <person name="Pallen M.J."/>
        </authorList>
    </citation>
    <scope>NUCLEOTIDE SEQUENCE</scope>
    <source>
        <strain evidence="6">ChiSjej4B22-8148</strain>
    </source>
</reference>
<dbReference type="Gene3D" id="1.10.287.470">
    <property type="entry name" value="Helix hairpin bin"/>
    <property type="match status" value="1"/>
</dbReference>